<dbReference type="AlphaFoldDB" id="A0A5R9KK34"/>
<dbReference type="RefSeq" id="WP_138280248.1">
    <property type="nucleotide sequence ID" value="NZ_BMGE01000001.1"/>
</dbReference>
<organism evidence="1 2">
    <name type="scientific">Dyadobacter sediminis</name>
    <dbReference type="NCBI Taxonomy" id="1493691"/>
    <lineage>
        <taxon>Bacteria</taxon>
        <taxon>Pseudomonadati</taxon>
        <taxon>Bacteroidota</taxon>
        <taxon>Cytophagia</taxon>
        <taxon>Cytophagales</taxon>
        <taxon>Spirosomataceae</taxon>
        <taxon>Dyadobacter</taxon>
    </lineage>
</organism>
<evidence type="ECO:0000313" key="2">
    <source>
        <dbReference type="Proteomes" id="UP000309788"/>
    </source>
</evidence>
<evidence type="ECO:0000313" key="1">
    <source>
        <dbReference type="EMBL" id="TLU96555.1"/>
    </source>
</evidence>
<gene>
    <name evidence="1" type="ORF">FEM55_05335</name>
</gene>
<reference evidence="1 2" key="1">
    <citation type="submission" date="2019-05" db="EMBL/GenBank/DDBJ databases">
        <authorList>
            <person name="Qu J.-H."/>
        </authorList>
    </citation>
    <scope>NUCLEOTIDE SEQUENCE [LARGE SCALE GENOMIC DNA]</scope>
    <source>
        <strain evidence="1 2">Z12</strain>
    </source>
</reference>
<keyword evidence="2" id="KW-1185">Reference proteome</keyword>
<name>A0A5R9KK34_9BACT</name>
<sequence length="294" mass="34415">MKNYQLEIKYCDNVKDTEKIILEDYWNLSSGQKPKEIARKHSITDADLKYLVKFQADVVAKGECSNCDNGFTIKVTSRADLAHKVGNAICVICFTEQLSLQKAERERIIAERVAEQKKEEEYFQTQEEIRKEKMAIAMEKETWLNLDDEGILILRQLYKTDDFYQLGRKNYYYGKFSNQMKLYLDLFDKLGLIHLQYRFDNPEKIQKVLLNNAVFPNLYLNKRTHNELSIHLKKNESTISPTAPVFRNTIVFDTIRVLEPHKTYLCGLRELPDGSMNLKITPADQIVKRAEELE</sequence>
<comment type="caution">
    <text evidence="1">The sequence shown here is derived from an EMBL/GenBank/DDBJ whole genome shotgun (WGS) entry which is preliminary data.</text>
</comment>
<dbReference type="EMBL" id="VCEI01000011">
    <property type="protein sequence ID" value="TLU96555.1"/>
    <property type="molecule type" value="Genomic_DNA"/>
</dbReference>
<proteinExistence type="predicted"/>
<accession>A0A5R9KK34</accession>
<protein>
    <submittedName>
        <fullName evidence="1">Uncharacterized protein</fullName>
    </submittedName>
</protein>
<dbReference type="Proteomes" id="UP000309788">
    <property type="component" value="Unassembled WGS sequence"/>
</dbReference>